<feature type="domain" description="PARP-type" evidence="7">
    <location>
        <begin position="4"/>
        <end position="31"/>
    </location>
</feature>
<feature type="compositionally biased region" description="Low complexity" evidence="6">
    <location>
        <begin position="144"/>
        <end position="156"/>
    </location>
</feature>
<dbReference type="GO" id="GO:0005634">
    <property type="term" value="C:nucleus"/>
    <property type="evidence" value="ECO:0007669"/>
    <property type="project" value="UniProtKB-SubCell"/>
</dbReference>
<sequence>MTVLTVENAKTGRSTCRECGESIDKGVLRVGMEAWISGRKAVTWQHASGCFPKAMSVGPAPSSQGKCKVTQERLQKGKGRLQIKSHSATVSVSLQGVAEALSPLLRHEDFPVLSPEDLHGFSDLPSEEKEALAAAFTKAREVPGSSSAASSSSSDEGGMEESAEGKGEESAEKAQPDGLTAEQKKKKKRRASTPPEVEETDPVTEPSVKEEKEIGKVGMSATTSTKTNTKTPKRPRKGKADFESEEEEEEDVDMAPADEESSSCKADLLKEYLRLAREEMPRMASQHKWVLRLDHCFQRVVLDNYFGCCWYEKLDQKRGAIHSMTVEQLRGCIGVAREIVGDASGSRLAALNANSLAFRGKGKK</sequence>
<dbReference type="VEuPathDB" id="CryptoDB:Cvel_15432"/>
<keyword evidence="5" id="KW-0539">Nucleus</keyword>
<accession>A0A0G4F6W0</accession>
<proteinExistence type="predicted"/>
<dbReference type="Gene3D" id="3.30.1740.10">
    <property type="entry name" value="Zinc finger, PARP-type"/>
    <property type="match status" value="1"/>
</dbReference>
<evidence type="ECO:0000256" key="1">
    <source>
        <dbReference type="ARBA" id="ARBA00004123"/>
    </source>
</evidence>
<evidence type="ECO:0000256" key="3">
    <source>
        <dbReference type="ARBA" id="ARBA00022771"/>
    </source>
</evidence>
<dbReference type="InterPro" id="IPR036957">
    <property type="entry name" value="Znf_PARP_sf"/>
</dbReference>
<evidence type="ECO:0000256" key="2">
    <source>
        <dbReference type="ARBA" id="ARBA00022723"/>
    </source>
</evidence>
<dbReference type="SMART" id="SM01336">
    <property type="entry name" value="zf-PARP"/>
    <property type="match status" value="1"/>
</dbReference>
<name>A0A0G4F6W0_9ALVE</name>
<reference evidence="8" key="1">
    <citation type="submission" date="2014-11" db="EMBL/GenBank/DDBJ databases">
        <authorList>
            <person name="Otto D Thomas"/>
            <person name="Naeem Raeece"/>
        </authorList>
    </citation>
    <scope>NUCLEOTIDE SEQUENCE</scope>
</reference>
<evidence type="ECO:0000256" key="6">
    <source>
        <dbReference type="SAM" id="MobiDB-lite"/>
    </source>
</evidence>
<evidence type="ECO:0000256" key="4">
    <source>
        <dbReference type="ARBA" id="ARBA00022833"/>
    </source>
</evidence>
<feature type="compositionally biased region" description="Low complexity" evidence="6">
    <location>
        <begin position="220"/>
        <end position="230"/>
    </location>
</feature>
<dbReference type="AlphaFoldDB" id="A0A0G4F6W0"/>
<dbReference type="GO" id="GO:0003677">
    <property type="term" value="F:DNA binding"/>
    <property type="evidence" value="ECO:0007669"/>
    <property type="project" value="InterPro"/>
</dbReference>
<dbReference type="EMBL" id="CDMZ01000156">
    <property type="protein sequence ID" value="CEM07976.1"/>
    <property type="molecule type" value="Genomic_DNA"/>
</dbReference>
<dbReference type="InterPro" id="IPR001510">
    <property type="entry name" value="Znf_PARP"/>
</dbReference>
<feature type="region of interest" description="Disordered" evidence="6">
    <location>
        <begin position="137"/>
        <end position="261"/>
    </location>
</feature>
<dbReference type="GO" id="GO:0008270">
    <property type="term" value="F:zinc ion binding"/>
    <property type="evidence" value="ECO:0007669"/>
    <property type="project" value="UniProtKB-KW"/>
</dbReference>
<evidence type="ECO:0000313" key="8">
    <source>
        <dbReference type="EMBL" id="CEM07976.1"/>
    </source>
</evidence>
<feature type="compositionally biased region" description="Basic and acidic residues" evidence="6">
    <location>
        <begin position="163"/>
        <end position="175"/>
    </location>
</feature>
<organism evidence="8">
    <name type="scientific">Chromera velia CCMP2878</name>
    <dbReference type="NCBI Taxonomy" id="1169474"/>
    <lineage>
        <taxon>Eukaryota</taxon>
        <taxon>Sar</taxon>
        <taxon>Alveolata</taxon>
        <taxon>Colpodellida</taxon>
        <taxon>Chromeraceae</taxon>
        <taxon>Chromera</taxon>
    </lineage>
</organism>
<keyword evidence="2" id="KW-0479">Metal-binding</keyword>
<evidence type="ECO:0000259" key="7">
    <source>
        <dbReference type="PROSITE" id="PS50064"/>
    </source>
</evidence>
<comment type="subcellular location">
    <subcellularLocation>
        <location evidence="1">Nucleus</location>
    </subcellularLocation>
</comment>
<gene>
    <name evidence="8" type="ORF">Cvel_15432</name>
</gene>
<keyword evidence="4" id="KW-0862">Zinc</keyword>
<keyword evidence="3" id="KW-0863">Zinc-finger</keyword>
<evidence type="ECO:0000256" key="5">
    <source>
        <dbReference type="ARBA" id="ARBA00023242"/>
    </source>
</evidence>
<dbReference type="SUPFAM" id="SSF57716">
    <property type="entry name" value="Glucocorticoid receptor-like (DNA-binding domain)"/>
    <property type="match status" value="1"/>
</dbReference>
<protein>
    <recommendedName>
        <fullName evidence="7">PARP-type domain-containing protein</fullName>
    </recommendedName>
</protein>
<feature type="compositionally biased region" description="Acidic residues" evidence="6">
    <location>
        <begin position="243"/>
        <end position="261"/>
    </location>
</feature>
<dbReference type="PROSITE" id="PS50064">
    <property type="entry name" value="ZF_PARP_2"/>
    <property type="match status" value="1"/>
</dbReference>